<organism evidence="1 2">
    <name type="scientific">Plesiocystis pacifica SIR-1</name>
    <dbReference type="NCBI Taxonomy" id="391625"/>
    <lineage>
        <taxon>Bacteria</taxon>
        <taxon>Pseudomonadati</taxon>
        <taxon>Myxococcota</taxon>
        <taxon>Polyangia</taxon>
        <taxon>Nannocystales</taxon>
        <taxon>Nannocystaceae</taxon>
        <taxon>Plesiocystis</taxon>
    </lineage>
</organism>
<sequence length="175" mass="18956">MSLHAHSVLQMSSMLRNLEGFLAKAVAFAEAKPMEVDALLNARLSPDMRPLTFQIQAACDAAKFAGARLAGVEAPSHPDTEETLAQLRSRIAAVLEYLAGLDAEAVNAGADRDVRLGFLPGKVLRGEDYLRQLALPNFYFHVTTAYALLRATGVAIGKQDFITELNLRDDEAAQS</sequence>
<proteinExistence type="predicted"/>
<dbReference type="Gene3D" id="1.20.120.450">
    <property type="entry name" value="dinb family like domain"/>
    <property type="match status" value="1"/>
</dbReference>
<evidence type="ECO:0008006" key="3">
    <source>
        <dbReference type="Google" id="ProtNLM"/>
    </source>
</evidence>
<reference evidence="1 2" key="1">
    <citation type="submission" date="2007-06" db="EMBL/GenBank/DDBJ databases">
        <authorList>
            <person name="Shimkets L."/>
            <person name="Ferriera S."/>
            <person name="Johnson J."/>
            <person name="Kravitz S."/>
            <person name="Beeson K."/>
            <person name="Sutton G."/>
            <person name="Rogers Y.-H."/>
            <person name="Friedman R."/>
            <person name="Frazier M."/>
            <person name="Venter J.C."/>
        </authorList>
    </citation>
    <scope>NUCLEOTIDE SEQUENCE [LARGE SCALE GENOMIC DNA]</scope>
    <source>
        <strain evidence="1 2">SIR-1</strain>
    </source>
</reference>
<dbReference type="Proteomes" id="UP000005801">
    <property type="component" value="Unassembled WGS sequence"/>
</dbReference>
<dbReference type="OrthoDB" id="338237at2"/>
<dbReference type="AlphaFoldDB" id="A6GDW5"/>
<dbReference type="eggNOG" id="COG3812">
    <property type="taxonomic scope" value="Bacteria"/>
</dbReference>
<comment type="caution">
    <text evidence="1">The sequence shown here is derived from an EMBL/GenBank/DDBJ whole genome shotgun (WGS) entry which is preliminary data.</text>
</comment>
<dbReference type="PANTHER" id="PTHR36922:SF1">
    <property type="entry name" value="DUF1993 DOMAIN-CONTAINING PROTEIN"/>
    <property type="match status" value="1"/>
</dbReference>
<name>A6GDW5_9BACT</name>
<dbReference type="RefSeq" id="WP_006974905.1">
    <property type="nucleotide sequence ID" value="NZ_ABCS01000077.1"/>
</dbReference>
<gene>
    <name evidence="1" type="ORF">PPSIR1_25086</name>
</gene>
<dbReference type="InterPro" id="IPR018531">
    <property type="entry name" value="DUF1993"/>
</dbReference>
<dbReference type="InterPro" id="IPR034660">
    <property type="entry name" value="DinB/YfiT-like"/>
</dbReference>
<dbReference type="SUPFAM" id="SSF109854">
    <property type="entry name" value="DinB/YfiT-like putative metalloenzymes"/>
    <property type="match status" value="1"/>
</dbReference>
<accession>A6GDW5</accession>
<protein>
    <recommendedName>
        <fullName evidence="3">DUF1993 domain-containing protein</fullName>
    </recommendedName>
</protein>
<dbReference type="EMBL" id="ABCS01000077">
    <property type="protein sequence ID" value="EDM75914.1"/>
    <property type="molecule type" value="Genomic_DNA"/>
</dbReference>
<keyword evidence="2" id="KW-1185">Reference proteome</keyword>
<evidence type="ECO:0000313" key="2">
    <source>
        <dbReference type="Proteomes" id="UP000005801"/>
    </source>
</evidence>
<evidence type="ECO:0000313" key="1">
    <source>
        <dbReference type="EMBL" id="EDM75914.1"/>
    </source>
</evidence>
<dbReference type="Pfam" id="PF09351">
    <property type="entry name" value="DUF1993"/>
    <property type="match status" value="1"/>
</dbReference>
<dbReference type="STRING" id="391625.PPSIR1_25086"/>
<dbReference type="PANTHER" id="PTHR36922">
    <property type="entry name" value="BLL2446 PROTEIN"/>
    <property type="match status" value="1"/>
</dbReference>